<dbReference type="EMBL" id="JACOFZ010000002">
    <property type="protein sequence ID" value="MBC3881315.1"/>
    <property type="molecule type" value="Genomic_DNA"/>
</dbReference>
<reference evidence="3" key="1">
    <citation type="submission" date="2020-08" db="EMBL/GenBank/DDBJ databases">
        <title>Novel species isolated from subtropical streams in China.</title>
        <authorList>
            <person name="Lu H."/>
        </authorList>
    </citation>
    <scope>NUCLEOTIDE SEQUENCE</scope>
    <source>
        <strain evidence="3">LX22W</strain>
    </source>
</reference>
<name>A0A923HQB6_9BURK</name>
<keyword evidence="4" id="KW-1185">Reference proteome</keyword>
<keyword evidence="1" id="KW-0812">Transmembrane</keyword>
<dbReference type="Proteomes" id="UP000627446">
    <property type="component" value="Unassembled WGS sequence"/>
</dbReference>
<evidence type="ECO:0000313" key="4">
    <source>
        <dbReference type="Proteomes" id="UP000627446"/>
    </source>
</evidence>
<dbReference type="AlphaFoldDB" id="A0A923HQB6"/>
<keyword evidence="1" id="KW-1133">Transmembrane helix</keyword>
<feature type="transmembrane region" description="Helical" evidence="1">
    <location>
        <begin position="65"/>
        <end position="85"/>
    </location>
</feature>
<organism evidence="3 4">
    <name type="scientific">Undibacterium nitidum</name>
    <dbReference type="NCBI Taxonomy" id="2762298"/>
    <lineage>
        <taxon>Bacteria</taxon>
        <taxon>Pseudomonadati</taxon>
        <taxon>Pseudomonadota</taxon>
        <taxon>Betaproteobacteria</taxon>
        <taxon>Burkholderiales</taxon>
        <taxon>Oxalobacteraceae</taxon>
        <taxon>Undibacterium</taxon>
    </lineage>
</organism>
<gene>
    <name evidence="3" type="ORF">H8K36_08030</name>
</gene>
<accession>A0A923HQB6</accession>
<feature type="transmembrane region" description="Helical" evidence="1">
    <location>
        <begin position="92"/>
        <end position="114"/>
    </location>
</feature>
<feature type="domain" description="NERD" evidence="2">
    <location>
        <begin position="128"/>
        <end position="251"/>
    </location>
</feature>
<evidence type="ECO:0000313" key="3">
    <source>
        <dbReference type="EMBL" id="MBC3881315.1"/>
    </source>
</evidence>
<evidence type="ECO:0000256" key="1">
    <source>
        <dbReference type="SAM" id="Phobius"/>
    </source>
</evidence>
<dbReference type="InterPro" id="IPR011528">
    <property type="entry name" value="NERD"/>
</dbReference>
<dbReference type="PROSITE" id="PS50965">
    <property type="entry name" value="NERD"/>
    <property type="match status" value="1"/>
</dbReference>
<evidence type="ECO:0000259" key="2">
    <source>
        <dbReference type="PROSITE" id="PS50965"/>
    </source>
</evidence>
<proteinExistence type="predicted"/>
<keyword evidence="1" id="KW-0472">Membrane</keyword>
<sequence>MNLLIDALAYIFINTIKLSFKFSVFFARSVAQLMFFPVKAMLTKNLDLFGLSWHVHSSAFLSKNLSLFINFLSIVLIYVLVEAVLNFQQKPILILPCVIGALISGQIIAILLWLGEYADDAEVQKRNSGKQAEDLVDRIISINQNTFGRSKLLKNCLFVFNRGEESEFSVETDHLLITQKNIFLIETKRKSGEIYVDQNSNEWSIWTPNGETKMRNALRQVLNSKRALESQLKLPVTITPIVVFVGDDTKIMSGPSNVVTSNELIQVITAFEKQKTVYEVEILEIAELMGRCISSDPSDFALHVKRAQDAQSRFMNKEIVRSAKL</sequence>
<feature type="transmembrane region" description="Helical" evidence="1">
    <location>
        <begin position="7"/>
        <end position="27"/>
    </location>
</feature>
<dbReference type="RefSeq" id="WP_186916184.1">
    <property type="nucleotide sequence ID" value="NZ_JACOFZ010000002.1"/>
</dbReference>
<comment type="caution">
    <text evidence="3">The sequence shown here is derived from an EMBL/GenBank/DDBJ whole genome shotgun (WGS) entry which is preliminary data.</text>
</comment>
<protein>
    <submittedName>
        <fullName evidence="3">NERD domain-containing protein</fullName>
    </submittedName>
</protein>
<dbReference type="Pfam" id="PF08378">
    <property type="entry name" value="NERD"/>
    <property type="match status" value="1"/>
</dbReference>